<keyword evidence="5 12" id="KW-0436">Ligase</keyword>
<comment type="cofactor">
    <cofactor evidence="2">
        <name>Mg(2+)</name>
        <dbReference type="ChEBI" id="CHEBI:18420"/>
    </cofactor>
</comment>
<evidence type="ECO:0000256" key="10">
    <source>
        <dbReference type="ARBA" id="ARBA00042242"/>
    </source>
</evidence>
<comment type="similarity">
    <text evidence="9 12">Belongs to the GARS family.</text>
</comment>
<evidence type="ECO:0000256" key="5">
    <source>
        <dbReference type="ARBA" id="ARBA00022598"/>
    </source>
</evidence>
<accession>A0A521BPA4</accession>
<evidence type="ECO:0000256" key="7">
    <source>
        <dbReference type="ARBA" id="ARBA00022755"/>
    </source>
</evidence>
<evidence type="ECO:0000256" key="3">
    <source>
        <dbReference type="ARBA" id="ARBA00005174"/>
    </source>
</evidence>
<dbReference type="SMART" id="SM01209">
    <property type="entry name" value="GARS_A"/>
    <property type="match status" value="1"/>
</dbReference>
<dbReference type="SUPFAM" id="SSF51246">
    <property type="entry name" value="Rudiment single hybrid motif"/>
    <property type="match status" value="1"/>
</dbReference>
<evidence type="ECO:0000256" key="4">
    <source>
        <dbReference type="ARBA" id="ARBA00013255"/>
    </source>
</evidence>
<dbReference type="InterPro" id="IPR020560">
    <property type="entry name" value="PRibGlycinamide_synth_C-dom"/>
</dbReference>
<dbReference type="SMART" id="SM01210">
    <property type="entry name" value="GARS_C"/>
    <property type="match status" value="1"/>
</dbReference>
<dbReference type="GO" id="GO:0006189">
    <property type="term" value="P:'de novo' IMP biosynthetic process"/>
    <property type="evidence" value="ECO:0007669"/>
    <property type="project" value="UniProtKB-UniRule"/>
</dbReference>
<gene>
    <name evidence="12" type="primary">purD</name>
    <name evidence="15" type="ORF">SAMN06265221_10323</name>
</gene>
<dbReference type="InterPro" id="IPR000115">
    <property type="entry name" value="PRibGlycinamide_synth"/>
</dbReference>
<dbReference type="OrthoDB" id="9807240at2"/>
<dbReference type="SUPFAM" id="SSF52440">
    <property type="entry name" value="PreATP-grasp domain"/>
    <property type="match status" value="1"/>
</dbReference>
<evidence type="ECO:0000256" key="12">
    <source>
        <dbReference type="HAMAP-Rule" id="MF_00138"/>
    </source>
</evidence>
<dbReference type="Pfam" id="PF01071">
    <property type="entry name" value="GARS_A"/>
    <property type="match status" value="1"/>
</dbReference>
<dbReference type="Proteomes" id="UP000319014">
    <property type="component" value="Unassembled WGS sequence"/>
</dbReference>
<evidence type="ECO:0000256" key="6">
    <source>
        <dbReference type="ARBA" id="ARBA00022741"/>
    </source>
</evidence>
<dbReference type="InterPro" id="IPR037123">
    <property type="entry name" value="PRibGlycinamide_synth_C_sf"/>
</dbReference>
<keyword evidence="8 13" id="KW-0067">ATP-binding</keyword>
<evidence type="ECO:0000313" key="15">
    <source>
        <dbReference type="EMBL" id="SMO48998.1"/>
    </source>
</evidence>
<organism evidence="15 16">
    <name type="scientific">Paracoccus laeviglucosivorans</name>
    <dbReference type="NCBI Taxonomy" id="1197861"/>
    <lineage>
        <taxon>Bacteria</taxon>
        <taxon>Pseudomonadati</taxon>
        <taxon>Pseudomonadota</taxon>
        <taxon>Alphaproteobacteria</taxon>
        <taxon>Rhodobacterales</taxon>
        <taxon>Paracoccaceae</taxon>
        <taxon>Paracoccus</taxon>
    </lineage>
</organism>
<sequence length="420" mass="43998">MNILILGSGGREHALAWAIRQNPKCDRLFAAPGNVGMEAVARLADLDILSGTEVIRFCADNAIDLVVVGPEAPLAAGVADDLRRADIPVFGPSKAAAMLEASKSFTKEVCDACYAPTAAWARFDTAEPARDYIRAQGAPIVVKADGLAAGKGVTVAMTEDEALAAIDDAFGGAFGDAGAEVVIEEFMAGEEASFFILCDGTDCLPIGTAQDHKRVGDGDTGPNTGGMGAYSPAPVLTQAIQDQVMAEIVRPTVAEMARRGTPFQGILYAGLMIENDRARLVEYNVRFGDPECQVLMMRLGAQALDLILACVQGRLAETAVTWADDHALTVVLAANGYPGSYEKGSVIAGLDTLPEDSSHMVFHAGTAAKDGQIVAVGGRVLTATGRGATLAEAHARAYALADAIDWPGGFYRRDIGWRAL</sequence>
<dbReference type="InterPro" id="IPR020562">
    <property type="entry name" value="PRibGlycinamide_synth_N"/>
</dbReference>
<dbReference type="Gene3D" id="3.90.600.10">
    <property type="entry name" value="Phosphoribosylglycinamide synthetase, C-terminal domain"/>
    <property type="match status" value="1"/>
</dbReference>
<dbReference type="GO" id="GO:0046872">
    <property type="term" value="F:metal ion binding"/>
    <property type="evidence" value="ECO:0007669"/>
    <property type="project" value="InterPro"/>
</dbReference>
<dbReference type="Gene3D" id="3.30.470.20">
    <property type="entry name" value="ATP-grasp fold, B domain"/>
    <property type="match status" value="1"/>
</dbReference>
<evidence type="ECO:0000256" key="1">
    <source>
        <dbReference type="ARBA" id="ARBA00001936"/>
    </source>
</evidence>
<dbReference type="InterPro" id="IPR020561">
    <property type="entry name" value="PRibGlycinamid_synth_ATP-grasp"/>
</dbReference>
<dbReference type="NCBIfam" id="TIGR00877">
    <property type="entry name" value="purD"/>
    <property type="match status" value="1"/>
</dbReference>
<keyword evidence="6 13" id="KW-0547">Nucleotide-binding</keyword>
<dbReference type="FunFam" id="3.90.600.10:FF:000001">
    <property type="entry name" value="Trifunctional purine biosynthetic protein adenosine-3"/>
    <property type="match status" value="1"/>
</dbReference>
<evidence type="ECO:0000256" key="13">
    <source>
        <dbReference type="PROSITE-ProRule" id="PRU00409"/>
    </source>
</evidence>
<dbReference type="AlphaFoldDB" id="A0A521BPA4"/>
<dbReference type="Pfam" id="PF02844">
    <property type="entry name" value="GARS_N"/>
    <property type="match status" value="1"/>
</dbReference>
<dbReference type="PANTHER" id="PTHR43472:SF1">
    <property type="entry name" value="PHOSPHORIBOSYLAMINE--GLYCINE LIGASE, CHLOROPLASTIC"/>
    <property type="match status" value="1"/>
</dbReference>
<dbReference type="InterPro" id="IPR011054">
    <property type="entry name" value="Rudment_hybrid_motif"/>
</dbReference>
<evidence type="ECO:0000256" key="2">
    <source>
        <dbReference type="ARBA" id="ARBA00001946"/>
    </source>
</evidence>
<dbReference type="InterPro" id="IPR013815">
    <property type="entry name" value="ATP_grasp_subdomain_1"/>
</dbReference>
<dbReference type="InterPro" id="IPR016185">
    <property type="entry name" value="PreATP-grasp_dom_sf"/>
</dbReference>
<comment type="pathway">
    <text evidence="3 12">Purine metabolism; IMP biosynthesis via de novo pathway; N(1)-(5-phospho-D-ribosyl)glycinamide from 5-phospho-alpha-D-ribose 1-diphosphate: step 2/2.</text>
</comment>
<dbReference type="Gene3D" id="3.40.50.20">
    <property type="match status" value="1"/>
</dbReference>
<comment type="catalytic activity">
    <reaction evidence="12">
        <text>5-phospho-beta-D-ribosylamine + glycine + ATP = N(1)-(5-phospho-beta-D-ribosyl)glycinamide + ADP + phosphate + H(+)</text>
        <dbReference type="Rhea" id="RHEA:17453"/>
        <dbReference type="ChEBI" id="CHEBI:15378"/>
        <dbReference type="ChEBI" id="CHEBI:30616"/>
        <dbReference type="ChEBI" id="CHEBI:43474"/>
        <dbReference type="ChEBI" id="CHEBI:57305"/>
        <dbReference type="ChEBI" id="CHEBI:58681"/>
        <dbReference type="ChEBI" id="CHEBI:143788"/>
        <dbReference type="ChEBI" id="CHEBI:456216"/>
        <dbReference type="EC" id="6.3.4.13"/>
    </reaction>
</comment>
<dbReference type="SUPFAM" id="SSF56059">
    <property type="entry name" value="Glutathione synthetase ATP-binding domain-like"/>
    <property type="match status" value="1"/>
</dbReference>
<dbReference type="PROSITE" id="PS50975">
    <property type="entry name" value="ATP_GRASP"/>
    <property type="match status" value="1"/>
</dbReference>
<dbReference type="HAMAP" id="MF_00138">
    <property type="entry name" value="GARS"/>
    <property type="match status" value="1"/>
</dbReference>
<dbReference type="Gene3D" id="3.30.1490.20">
    <property type="entry name" value="ATP-grasp fold, A domain"/>
    <property type="match status" value="1"/>
</dbReference>
<dbReference type="Pfam" id="PF02843">
    <property type="entry name" value="GARS_C"/>
    <property type="match status" value="1"/>
</dbReference>
<keyword evidence="16" id="KW-1185">Reference proteome</keyword>
<dbReference type="InterPro" id="IPR011761">
    <property type="entry name" value="ATP-grasp"/>
</dbReference>
<evidence type="ECO:0000259" key="14">
    <source>
        <dbReference type="PROSITE" id="PS50975"/>
    </source>
</evidence>
<dbReference type="GO" id="GO:0009113">
    <property type="term" value="P:purine nucleobase biosynthetic process"/>
    <property type="evidence" value="ECO:0007669"/>
    <property type="project" value="InterPro"/>
</dbReference>
<dbReference type="PANTHER" id="PTHR43472">
    <property type="entry name" value="PHOSPHORIBOSYLAMINE--GLYCINE LIGASE"/>
    <property type="match status" value="1"/>
</dbReference>
<reference evidence="15 16" key="1">
    <citation type="submission" date="2017-05" db="EMBL/GenBank/DDBJ databases">
        <authorList>
            <person name="Varghese N."/>
            <person name="Submissions S."/>
        </authorList>
    </citation>
    <scope>NUCLEOTIDE SEQUENCE [LARGE SCALE GENOMIC DNA]</scope>
    <source>
        <strain evidence="15 16">DSM 100094</strain>
    </source>
</reference>
<dbReference type="GO" id="GO:0004637">
    <property type="term" value="F:phosphoribosylamine-glycine ligase activity"/>
    <property type="evidence" value="ECO:0007669"/>
    <property type="project" value="UniProtKB-UniRule"/>
</dbReference>
<dbReference type="InterPro" id="IPR020559">
    <property type="entry name" value="PRibGlycinamide_synth_CS"/>
</dbReference>
<evidence type="ECO:0000256" key="11">
    <source>
        <dbReference type="ARBA" id="ARBA00042864"/>
    </source>
</evidence>
<feature type="domain" description="ATP-grasp" evidence="14">
    <location>
        <begin position="107"/>
        <end position="312"/>
    </location>
</feature>
<dbReference type="EC" id="6.3.4.13" evidence="4 12"/>
<evidence type="ECO:0000313" key="16">
    <source>
        <dbReference type="Proteomes" id="UP000319014"/>
    </source>
</evidence>
<name>A0A521BPA4_9RHOB</name>
<dbReference type="RefSeq" id="WP_142661909.1">
    <property type="nucleotide sequence ID" value="NZ_FXTK01000003.1"/>
</dbReference>
<comment type="cofactor">
    <cofactor evidence="1">
        <name>Mn(2+)</name>
        <dbReference type="ChEBI" id="CHEBI:29035"/>
    </cofactor>
</comment>
<dbReference type="GO" id="GO:0005524">
    <property type="term" value="F:ATP binding"/>
    <property type="evidence" value="ECO:0007669"/>
    <property type="project" value="UniProtKB-UniRule"/>
</dbReference>
<evidence type="ECO:0000256" key="9">
    <source>
        <dbReference type="ARBA" id="ARBA00038345"/>
    </source>
</evidence>
<evidence type="ECO:0000256" key="8">
    <source>
        <dbReference type="ARBA" id="ARBA00022840"/>
    </source>
</evidence>
<proteinExistence type="inferred from homology"/>
<dbReference type="EMBL" id="FXTK01000003">
    <property type="protein sequence ID" value="SMO48998.1"/>
    <property type="molecule type" value="Genomic_DNA"/>
</dbReference>
<dbReference type="PROSITE" id="PS00184">
    <property type="entry name" value="GARS"/>
    <property type="match status" value="1"/>
</dbReference>
<dbReference type="UniPathway" id="UPA00074">
    <property type="reaction ID" value="UER00125"/>
</dbReference>
<protein>
    <recommendedName>
        <fullName evidence="4 12">Phosphoribosylamine--glycine ligase</fullName>
        <ecNumber evidence="4 12">6.3.4.13</ecNumber>
    </recommendedName>
    <alternativeName>
        <fullName evidence="12">GARS</fullName>
    </alternativeName>
    <alternativeName>
        <fullName evidence="10 12">Glycinamide ribonucleotide synthetase</fullName>
    </alternativeName>
    <alternativeName>
        <fullName evidence="11 12">Phosphoribosylglycinamide synthetase</fullName>
    </alternativeName>
</protein>
<keyword evidence="7 12" id="KW-0658">Purine biosynthesis</keyword>